<dbReference type="SUPFAM" id="SSF46894">
    <property type="entry name" value="C-terminal effector domain of the bipartite response regulators"/>
    <property type="match status" value="1"/>
</dbReference>
<evidence type="ECO:0000313" key="2">
    <source>
        <dbReference type="EMBL" id="HJA71727.1"/>
    </source>
</evidence>
<dbReference type="AlphaFoldDB" id="A0A9D2HIZ1"/>
<name>A0A9D2HIZ1_9FIRM</name>
<proteinExistence type="predicted"/>
<sequence>RKVQPYINKEEYMEQNLEHDVTQMLHEIGIPAHIKGYQYLRDAIGISVEEKDMLTSVTKILYPTIAKRHQTTPSRVERAIRHAIEVAWSRGKMDTINEIFGYTVSNGKGKPTNSEFIALIADKIRLDYKRMQ</sequence>
<gene>
    <name evidence="2" type="ORF">IAA07_09155</name>
</gene>
<dbReference type="InterPro" id="IPR016032">
    <property type="entry name" value="Sig_transdc_resp-reg_C-effctor"/>
</dbReference>
<dbReference type="InterPro" id="IPR014879">
    <property type="entry name" value="Spo0A_C"/>
</dbReference>
<dbReference type="EMBL" id="DWZA01000080">
    <property type="protein sequence ID" value="HJA71727.1"/>
    <property type="molecule type" value="Genomic_DNA"/>
</dbReference>
<dbReference type="Proteomes" id="UP000823900">
    <property type="component" value="Unassembled WGS sequence"/>
</dbReference>
<dbReference type="GO" id="GO:0003700">
    <property type="term" value="F:DNA-binding transcription factor activity"/>
    <property type="evidence" value="ECO:0007669"/>
    <property type="project" value="InterPro"/>
</dbReference>
<organism evidence="2 3">
    <name type="scientific">Candidatus Lachnoclostridium stercoravium</name>
    <dbReference type="NCBI Taxonomy" id="2838633"/>
    <lineage>
        <taxon>Bacteria</taxon>
        <taxon>Bacillati</taxon>
        <taxon>Bacillota</taxon>
        <taxon>Clostridia</taxon>
        <taxon>Lachnospirales</taxon>
        <taxon>Lachnospiraceae</taxon>
    </lineage>
</organism>
<protein>
    <submittedName>
        <fullName evidence="2">Sporulation transcription factor Spo0A</fullName>
    </submittedName>
</protein>
<evidence type="ECO:0000259" key="1">
    <source>
        <dbReference type="Pfam" id="PF08769"/>
    </source>
</evidence>
<dbReference type="GO" id="GO:0005737">
    <property type="term" value="C:cytoplasm"/>
    <property type="evidence" value="ECO:0007669"/>
    <property type="project" value="InterPro"/>
</dbReference>
<dbReference type="GO" id="GO:0005509">
    <property type="term" value="F:calcium ion binding"/>
    <property type="evidence" value="ECO:0007669"/>
    <property type="project" value="InterPro"/>
</dbReference>
<dbReference type="Gene3D" id="1.10.10.10">
    <property type="entry name" value="Winged helix-like DNA-binding domain superfamily/Winged helix DNA-binding domain"/>
    <property type="match status" value="1"/>
</dbReference>
<reference evidence="2" key="1">
    <citation type="journal article" date="2021" name="PeerJ">
        <title>Extensive microbial diversity within the chicken gut microbiome revealed by metagenomics and culture.</title>
        <authorList>
            <person name="Gilroy R."/>
            <person name="Ravi A."/>
            <person name="Getino M."/>
            <person name="Pursley I."/>
            <person name="Horton D.L."/>
            <person name="Alikhan N.F."/>
            <person name="Baker D."/>
            <person name="Gharbi K."/>
            <person name="Hall N."/>
            <person name="Watson M."/>
            <person name="Adriaenssens E.M."/>
            <person name="Foster-Nyarko E."/>
            <person name="Jarju S."/>
            <person name="Secka A."/>
            <person name="Antonio M."/>
            <person name="Oren A."/>
            <person name="Chaudhuri R.R."/>
            <person name="La Ragione R."/>
            <person name="Hildebrand F."/>
            <person name="Pallen M.J."/>
        </authorList>
    </citation>
    <scope>NUCLEOTIDE SEQUENCE</scope>
    <source>
        <strain evidence="2">CHK178-16964</strain>
    </source>
</reference>
<feature type="non-terminal residue" evidence="2">
    <location>
        <position position="1"/>
    </location>
</feature>
<accession>A0A9D2HIZ1</accession>
<reference evidence="2" key="2">
    <citation type="submission" date="2021-04" db="EMBL/GenBank/DDBJ databases">
        <authorList>
            <person name="Gilroy R."/>
        </authorList>
    </citation>
    <scope>NUCLEOTIDE SEQUENCE</scope>
    <source>
        <strain evidence="2">CHK178-16964</strain>
    </source>
</reference>
<feature type="domain" description="Sporulation initiation factor Spo0A C-terminal" evidence="1">
    <location>
        <begin position="21"/>
        <end position="124"/>
    </location>
</feature>
<comment type="caution">
    <text evidence="2">The sequence shown here is derived from an EMBL/GenBank/DDBJ whole genome shotgun (WGS) entry which is preliminary data.</text>
</comment>
<evidence type="ECO:0000313" key="3">
    <source>
        <dbReference type="Proteomes" id="UP000823900"/>
    </source>
</evidence>
<dbReference type="Pfam" id="PF08769">
    <property type="entry name" value="Spo0A_C"/>
    <property type="match status" value="1"/>
</dbReference>
<dbReference type="InterPro" id="IPR036388">
    <property type="entry name" value="WH-like_DNA-bd_sf"/>
</dbReference>
<dbReference type="GO" id="GO:0003677">
    <property type="term" value="F:DNA binding"/>
    <property type="evidence" value="ECO:0007669"/>
    <property type="project" value="InterPro"/>
</dbReference>
<dbReference type="GO" id="GO:0042173">
    <property type="term" value="P:regulation of sporulation resulting in formation of a cellular spore"/>
    <property type="evidence" value="ECO:0007669"/>
    <property type="project" value="InterPro"/>
</dbReference>